<dbReference type="OrthoDB" id="9808602at2"/>
<sequence length="488" mass="53486">MTEVRTATAQAWQQRYRRTLIATDAIVVVVAMIVAQVVRLGRPESVLNAPTAYYAVFSYYSMLSVIVAAIWLGLLAAYRTRSPRIIGAGVEEYRRVFSATLATVGVIAVGLMILRPEYARGYLAVALPLGLLGLLLSRSLCRRVLARQRLKGKCVQNVLAVGDARAVRSLVQSLSRGWWYGYSVVGVCLTGRPSGGTFDVPGVGSIPVFGDEHQVHEAIMAIGADTVALTTTDHLGPEGMRELSWDLDKLGVDLVVSPGVVDVAGPRLTLRPVAGLPLIHVEKPQYSGTKKLQKRAFDVCVSITVLLGALPVMLLAAIAIKLTSKGPVFYRSERIGLDGEPFQMIKFRTMVDGADKQIDSLIHINESAGGVLFKIREDPRVTPVGRLLRRYSIDELPQFINVLRRDMSVVGPRPPLRREVDTYTDQVRRRLLVLPGITGLWQVSGRSDLSWEDSVRLDLSYVENWSITNDLLIAAKTIRTVAVGSGAY</sequence>
<proteinExistence type="inferred from homology"/>
<comment type="caution">
    <text evidence="9">The sequence shown here is derived from an EMBL/GenBank/DDBJ whole genome shotgun (WGS) entry which is preliminary data.</text>
</comment>
<evidence type="ECO:0000256" key="6">
    <source>
        <dbReference type="ARBA" id="ARBA00023136"/>
    </source>
</evidence>
<protein>
    <submittedName>
        <fullName evidence="9">UDP-phosphate galactose phosphotransferase</fullName>
    </submittedName>
</protein>
<keyword evidence="4 7" id="KW-0812">Transmembrane</keyword>
<keyword evidence="6 7" id="KW-0472">Membrane</keyword>
<feature type="transmembrane region" description="Helical" evidence="7">
    <location>
        <begin position="52"/>
        <end position="75"/>
    </location>
</feature>
<evidence type="ECO:0000256" key="2">
    <source>
        <dbReference type="ARBA" id="ARBA00006464"/>
    </source>
</evidence>
<dbReference type="InterPro" id="IPR003362">
    <property type="entry name" value="Bact_transf"/>
</dbReference>
<dbReference type="Pfam" id="PF02397">
    <property type="entry name" value="Bac_transf"/>
    <property type="match status" value="1"/>
</dbReference>
<keyword evidence="5 7" id="KW-1133">Transmembrane helix</keyword>
<dbReference type="InterPro" id="IPR017475">
    <property type="entry name" value="EPS_sugar_tfrase"/>
</dbReference>
<organism evidence="9 10">
    <name type="scientific">Mycolicibacterium flavescens</name>
    <name type="common">Mycobacterium flavescens</name>
    <dbReference type="NCBI Taxonomy" id="1776"/>
    <lineage>
        <taxon>Bacteria</taxon>
        <taxon>Bacillati</taxon>
        <taxon>Actinomycetota</taxon>
        <taxon>Actinomycetes</taxon>
        <taxon>Mycobacteriales</taxon>
        <taxon>Mycobacteriaceae</taxon>
        <taxon>Mycolicibacterium</taxon>
    </lineage>
</organism>
<dbReference type="EMBL" id="MIHA01000011">
    <property type="protein sequence ID" value="ODQ89229.1"/>
    <property type="molecule type" value="Genomic_DNA"/>
</dbReference>
<dbReference type="AlphaFoldDB" id="A0A1E3RHB8"/>
<feature type="domain" description="Bacterial sugar transferase" evidence="8">
    <location>
        <begin position="294"/>
        <end position="481"/>
    </location>
</feature>
<evidence type="ECO:0000256" key="7">
    <source>
        <dbReference type="SAM" id="Phobius"/>
    </source>
</evidence>
<comment type="subcellular location">
    <subcellularLocation>
        <location evidence="1">Membrane</location>
        <topology evidence="1">Multi-pass membrane protein</topology>
    </subcellularLocation>
</comment>
<feature type="transmembrane region" description="Helical" evidence="7">
    <location>
        <begin position="296"/>
        <end position="320"/>
    </location>
</feature>
<keyword evidence="10" id="KW-1185">Reference proteome</keyword>
<dbReference type="Proteomes" id="UP000094053">
    <property type="component" value="Unassembled WGS sequence"/>
</dbReference>
<evidence type="ECO:0000256" key="4">
    <source>
        <dbReference type="ARBA" id="ARBA00022692"/>
    </source>
</evidence>
<dbReference type="GO" id="GO:0016780">
    <property type="term" value="F:phosphotransferase activity, for other substituted phosphate groups"/>
    <property type="evidence" value="ECO:0007669"/>
    <property type="project" value="TreeGrafter"/>
</dbReference>
<dbReference type="STRING" id="1776.BHQ18_16525"/>
<evidence type="ECO:0000313" key="9">
    <source>
        <dbReference type="EMBL" id="ODQ89229.1"/>
    </source>
</evidence>
<reference evidence="10" key="1">
    <citation type="submission" date="2016-09" db="EMBL/GenBank/DDBJ databases">
        <authorList>
            <person name="Greninger A.L."/>
            <person name="Jerome K.R."/>
            <person name="Mcnair B."/>
            <person name="Wallis C."/>
            <person name="Fang F."/>
        </authorList>
    </citation>
    <scope>NUCLEOTIDE SEQUENCE [LARGE SCALE GENOMIC DNA]</scope>
    <source>
        <strain evidence="10">M6</strain>
    </source>
</reference>
<dbReference type="PANTHER" id="PTHR30576">
    <property type="entry name" value="COLANIC BIOSYNTHESIS UDP-GLUCOSE LIPID CARRIER TRANSFERASE"/>
    <property type="match status" value="1"/>
</dbReference>
<dbReference type="GO" id="GO:0016020">
    <property type="term" value="C:membrane"/>
    <property type="evidence" value="ECO:0007669"/>
    <property type="project" value="UniProtKB-SubCell"/>
</dbReference>
<dbReference type="NCBIfam" id="TIGR03025">
    <property type="entry name" value="EPS_sugtrans"/>
    <property type="match status" value="1"/>
</dbReference>
<feature type="transmembrane region" description="Helical" evidence="7">
    <location>
        <begin position="96"/>
        <end position="115"/>
    </location>
</feature>
<keyword evidence="3 9" id="KW-0808">Transferase</keyword>
<evidence type="ECO:0000313" key="10">
    <source>
        <dbReference type="Proteomes" id="UP000094053"/>
    </source>
</evidence>
<feature type="transmembrane region" description="Helical" evidence="7">
    <location>
        <begin position="20"/>
        <end position="40"/>
    </location>
</feature>
<dbReference type="PANTHER" id="PTHR30576:SF10">
    <property type="entry name" value="SLL5057 PROTEIN"/>
    <property type="match status" value="1"/>
</dbReference>
<feature type="transmembrane region" description="Helical" evidence="7">
    <location>
        <begin position="121"/>
        <end position="141"/>
    </location>
</feature>
<evidence type="ECO:0000259" key="8">
    <source>
        <dbReference type="Pfam" id="PF02397"/>
    </source>
</evidence>
<comment type="similarity">
    <text evidence="2">Belongs to the bacterial sugar transferase family.</text>
</comment>
<evidence type="ECO:0000256" key="1">
    <source>
        <dbReference type="ARBA" id="ARBA00004141"/>
    </source>
</evidence>
<evidence type="ECO:0000256" key="5">
    <source>
        <dbReference type="ARBA" id="ARBA00022989"/>
    </source>
</evidence>
<accession>A0A1E3RHB8</accession>
<dbReference type="RefSeq" id="WP_069414705.1">
    <property type="nucleotide sequence ID" value="NZ_JACKUL010000035.1"/>
</dbReference>
<name>A0A1E3RHB8_MYCFV</name>
<gene>
    <name evidence="9" type="ORF">BHQ18_16525</name>
</gene>
<dbReference type="Pfam" id="PF13727">
    <property type="entry name" value="CoA_binding_3"/>
    <property type="match status" value="1"/>
</dbReference>
<evidence type="ECO:0000256" key="3">
    <source>
        <dbReference type="ARBA" id="ARBA00022679"/>
    </source>
</evidence>